<comment type="caution">
    <text evidence="1">The sequence shown here is derived from an EMBL/GenBank/DDBJ whole genome shotgun (WGS) entry which is preliminary data.</text>
</comment>
<dbReference type="Proteomes" id="UP000733379">
    <property type="component" value="Unassembled WGS sequence"/>
</dbReference>
<protein>
    <submittedName>
        <fullName evidence="1">Uncharacterized protein</fullName>
    </submittedName>
</protein>
<name>A0ABS6AVS3_9NOCA</name>
<gene>
    <name evidence="1" type="ORF">KO481_11435</name>
</gene>
<dbReference type="EMBL" id="JAHKNI010000003">
    <property type="protein sequence ID" value="MBU3062135.1"/>
    <property type="molecule type" value="Genomic_DNA"/>
</dbReference>
<keyword evidence="2" id="KW-1185">Reference proteome</keyword>
<accession>A0ABS6AVS3</accession>
<reference evidence="1 2" key="1">
    <citation type="submission" date="2021-06" db="EMBL/GenBank/DDBJ databases">
        <title>Actinomycetes sequencing.</title>
        <authorList>
            <person name="Shan Q."/>
        </authorList>
    </citation>
    <scope>NUCLEOTIDE SEQUENCE [LARGE SCALE GENOMIC DNA]</scope>
    <source>
        <strain evidence="1 2">NEAU-G5</strain>
    </source>
</reference>
<sequence>MRRDCRVGATGSRWRAAVFELTRAALAPWRAVTRGPRTAAVAMLATALLFAAGCGTHSAVATTQPSAPATAARPASEVGHWLITATAIQRLRGAGMSAADEAAAFDNPGTYLTGDTGEAVTGLAHAMRAQTFTSVAALRQALDAGRVGPQVRAIVYDNEDWSLTPPAEQRDPAAAEAQAADLAHAHHLLLIATPATTLTRVLAPGQRGYPAYLSLGIAAAAAKVADVIDIQSQGAEADTATFTDFVRQAAAQARQANPHVTVLAGLSTNPSGSQVTADQLKAAITATHTLVDGYWLNIPAAGTACPRCGQARPQVAIDLLRSLGS</sequence>
<evidence type="ECO:0000313" key="1">
    <source>
        <dbReference type="EMBL" id="MBU3062135.1"/>
    </source>
</evidence>
<proteinExistence type="predicted"/>
<organism evidence="1 2">
    <name type="scientific">Nocardia albiluteola</name>
    <dbReference type="NCBI Taxonomy" id="2842303"/>
    <lineage>
        <taxon>Bacteria</taxon>
        <taxon>Bacillati</taxon>
        <taxon>Actinomycetota</taxon>
        <taxon>Actinomycetes</taxon>
        <taxon>Mycobacteriales</taxon>
        <taxon>Nocardiaceae</taxon>
        <taxon>Nocardia</taxon>
    </lineage>
</organism>
<evidence type="ECO:0000313" key="2">
    <source>
        <dbReference type="Proteomes" id="UP000733379"/>
    </source>
</evidence>